<accession>A0A3P7IR76</accession>
<keyword evidence="1" id="KW-0472">Membrane</keyword>
<reference evidence="3 4" key="1">
    <citation type="submission" date="2018-11" db="EMBL/GenBank/DDBJ databases">
        <authorList>
            <consortium name="Pathogen Informatics"/>
        </authorList>
    </citation>
    <scope>NUCLEOTIDE SEQUENCE [LARGE SCALE GENOMIC DNA]</scope>
</reference>
<dbReference type="SUPFAM" id="SSF81321">
    <property type="entry name" value="Family A G protein-coupled receptor-like"/>
    <property type="match status" value="1"/>
</dbReference>
<evidence type="ECO:0000256" key="2">
    <source>
        <dbReference type="SAM" id="SignalP"/>
    </source>
</evidence>
<feature type="chain" id="PRO_5018333829" description="G-protein coupled receptors family 1 profile domain-containing protein" evidence="2">
    <location>
        <begin position="23"/>
        <end position="197"/>
    </location>
</feature>
<dbReference type="PANTHER" id="PTHR24224:SF17">
    <property type="entry name" value="G-PROTEIN COUPLED RECEPTORS FAMILY 1 PROFILE DOMAIN-CONTAINING PROTEIN"/>
    <property type="match status" value="1"/>
</dbReference>
<dbReference type="InterPro" id="IPR019426">
    <property type="entry name" value="7TM_GPCR_serpentine_rcpt_Srv"/>
</dbReference>
<dbReference type="InterPro" id="IPR052665">
    <property type="entry name" value="Neuropeptide-GPCR"/>
</dbReference>
<gene>
    <name evidence="3" type="ORF">SVUK_LOCUS1885</name>
</gene>
<dbReference type="AlphaFoldDB" id="A0A3P7IR76"/>
<dbReference type="Proteomes" id="UP000270094">
    <property type="component" value="Unassembled WGS sequence"/>
</dbReference>
<dbReference type="Gene3D" id="1.20.1070.10">
    <property type="entry name" value="Rhodopsin 7-helix transmembrane proteins"/>
    <property type="match status" value="1"/>
</dbReference>
<keyword evidence="4" id="KW-1185">Reference proteome</keyword>
<dbReference type="GO" id="GO:0016020">
    <property type="term" value="C:membrane"/>
    <property type="evidence" value="ECO:0007669"/>
    <property type="project" value="TreeGrafter"/>
</dbReference>
<keyword evidence="2" id="KW-0732">Signal</keyword>
<protein>
    <recommendedName>
        <fullName evidence="5">G-protein coupled receptors family 1 profile domain-containing protein</fullName>
    </recommendedName>
</protein>
<keyword evidence="1" id="KW-1133">Transmembrane helix</keyword>
<organism evidence="3 4">
    <name type="scientific">Strongylus vulgaris</name>
    <name type="common">Blood worm</name>
    <dbReference type="NCBI Taxonomy" id="40348"/>
    <lineage>
        <taxon>Eukaryota</taxon>
        <taxon>Metazoa</taxon>
        <taxon>Ecdysozoa</taxon>
        <taxon>Nematoda</taxon>
        <taxon>Chromadorea</taxon>
        <taxon>Rhabditida</taxon>
        <taxon>Rhabditina</taxon>
        <taxon>Rhabditomorpha</taxon>
        <taxon>Strongyloidea</taxon>
        <taxon>Strongylidae</taxon>
        <taxon>Strongylus</taxon>
    </lineage>
</organism>
<evidence type="ECO:0000313" key="4">
    <source>
        <dbReference type="Proteomes" id="UP000270094"/>
    </source>
</evidence>
<keyword evidence="1" id="KW-0812">Transmembrane</keyword>
<sequence>MMTGTPPIRFVMLHWFIPLLVTAPLWSCLQATYTVDIEIQLSTDVIAVVNMMSIITVVISFIICAFCYIPVILYMIRKKMPVNRTRRNEVRLSIQVAGLMVAFLLIFIYNIGNYTLIQLTQSPDYAGLIDLAGKWTYLYAITNAFLCCVQPWTCLILNKDIQIRLKGIIGCGRKKVVNTSIFVSSASVRCKDVTGRK</sequence>
<name>A0A3P7IR76_STRVU</name>
<dbReference type="Pfam" id="PF10323">
    <property type="entry name" value="7TM_GPCR_Srv"/>
    <property type="match status" value="1"/>
</dbReference>
<evidence type="ECO:0008006" key="5">
    <source>
        <dbReference type="Google" id="ProtNLM"/>
    </source>
</evidence>
<feature type="transmembrane region" description="Helical" evidence="1">
    <location>
        <begin position="96"/>
        <end position="117"/>
    </location>
</feature>
<feature type="transmembrane region" description="Helical" evidence="1">
    <location>
        <begin position="12"/>
        <end position="33"/>
    </location>
</feature>
<dbReference type="EMBL" id="UYYB01003983">
    <property type="protein sequence ID" value="VDM66887.1"/>
    <property type="molecule type" value="Genomic_DNA"/>
</dbReference>
<evidence type="ECO:0000313" key="3">
    <source>
        <dbReference type="EMBL" id="VDM66887.1"/>
    </source>
</evidence>
<dbReference type="PANTHER" id="PTHR24224">
    <property type="entry name" value="CARDIOACCELERATORY PEPTIDE RECEPTOR-RELATED"/>
    <property type="match status" value="1"/>
</dbReference>
<feature type="transmembrane region" description="Helical" evidence="1">
    <location>
        <begin position="45"/>
        <end position="76"/>
    </location>
</feature>
<dbReference type="OrthoDB" id="5872870at2759"/>
<evidence type="ECO:0000256" key="1">
    <source>
        <dbReference type="SAM" id="Phobius"/>
    </source>
</evidence>
<feature type="signal peptide" evidence="2">
    <location>
        <begin position="1"/>
        <end position="22"/>
    </location>
</feature>
<feature type="transmembrane region" description="Helical" evidence="1">
    <location>
        <begin position="137"/>
        <end position="157"/>
    </location>
</feature>
<proteinExistence type="predicted"/>